<dbReference type="AlphaFoldDB" id="A0A371GJI0"/>
<evidence type="ECO:0000313" key="2">
    <source>
        <dbReference type="EMBL" id="RDX90711.1"/>
    </source>
</evidence>
<keyword evidence="3" id="KW-1185">Reference proteome</keyword>
<dbReference type="PANTHER" id="PTHR35046:SF9">
    <property type="entry name" value="RNA-DIRECTED DNA POLYMERASE"/>
    <property type="match status" value="1"/>
</dbReference>
<dbReference type="OrthoDB" id="2273864at2759"/>
<organism evidence="2 3">
    <name type="scientific">Mucuna pruriens</name>
    <name type="common">Velvet bean</name>
    <name type="synonym">Dolichos pruriens</name>
    <dbReference type="NCBI Taxonomy" id="157652"/>
    <lineage>
        <taxon>Eukaryota</taxon>
        <taxon>Viridiplantae</taxon>
        <taxon>Streptophyta</taxon>
        <taxon>Embryophyta</taxon>
        <taxon>Tracheophyta</taxon>
        <taxon>Spermatophyta</taxon>
        <taxon>Magnoliopsida</taxon>
        <taxon>eudicotyledons</taxon>
        <taxon>Gunneridae</taxon>
        <taxon>Pentapetalae</taxon>
        <taxon>rosids</taxon>
        <taxon>fabids</taxon>
        <taxon>Fabales</taxon>
        <taxon>Fabaceae</taxon>
        <taxon>Papilionoideae</taxon>
        <taxon>50 kb inversion clade</taxon>
        <taxon>NPAAA clade</taxon>
        <taxon>indigoferoid/millettioid clade</taxon>
        <taxon>Phaseoleae</taxon>
        <taxon>Mucuna</taxon>
    </lineage>
</organism>
<gene>
    <name evidence="2" type="ORF">CR513_27403</name>
</gene>
<dbReference type="InterPro" id="IPR012337">
    <property type="entry name" value="RNaseH-like_sf"/>
</dbReference>
<dbReference type="STRING" id="157652.A0A371GJI0"/>
<dbReference type="PANTHER" id="PTHR35046">
    <property type="entry name" value="ZINC KNUCKLE (CCHC-TYPE) FAMILY PROTEIN"/>
    <property type="match status" value="1"/>
</dbReference>
<dbReference type="SUPFAM" id="SSF53098">
    <property type="entry name" value="Ribonuclease H-like"/>
    <property type="match status" value="1"/>
</dbReference>
<accession>A0A371GJI0</accession>
<reference evidence="2" key="1">
    <citation type="submission" date="2018-05" db="EMBL/GenBank/DDBJ databases">
        <title>Draft genome of Mucuna pruriens seed.</title>
        <authorList>
            <person name="Nnadi N.E."/>
            <person name="Vos R."/>
            <person name="Hasami M.H."/>
            <person name="Devisetty U.K."/>
            <person name="Aguiy J.C."/>
        </authorList>
    </citation>
    <scope>NUCLEOTIDE SEQUENCE [LARGE SCALE GENOMIC DNA]</scope>
    <source>
        <strain evidence="2">JCA_2017</strain>
    </source>
</reference>
<dbReference type="Gene3D" id="3.30.420.10">
    <property type="entry name" value="Ribonuclease H-like superfamily/Ribonuclease H"/>
    <property type="match status" value="1"/>
</dbReference>
<dbReference type="PROSITE" id="PS50994">
    <property type="entry name" value="INTEGRASE"/>
    <property type="match status" value="1"/>
</dbReference>
<proteinExistence type="predicted"/>
<comment type="caution">
    <text evidence="2">The sequence shown here is derived from an EMBL/GenBank/DDBJ whole genome shotgun (WGS) entry which is preliminary data.</text>
</comment>
<dbReference type="CDD" id="cd09272">
    <property type="entry name" value="RNase_HI_RT_Ty1"/>
    <property type="match status" value="1"/>
</dbReference>
<dbReference type="GO" id="GO:0015074">
    <property type="term" value="P:DNA integration"/>
    <property type="evidence" value="ECO:0007669"/>
    <property type="project" value="InterPro"/>
</dbReference>
<sequence>MTYGICDGLWMKIILDDFKVKYEGPIKLFCDNNSAISIAHNPVQYDKTKHIKIDKHSIKEKLNSGLVITTHVPTRLQVANIFTKGLSTTRFQELNGKLKVLLWNCRIKDAHEGGLRGHFWKRKTYESLHEHFYWPHMRRDMHRICERYLVYRVAKAKVSPQRLHTPLPIPTTPWVDLSMDFGRDSIFVVVDRFSNMSHFIPFHKVNNVCHVANLFFKEVVRLCGLLNTIVLDRDSKYISHFLRTLWSKLDTKILFSTTCHPQTDRQIEVVNITLSQLLKCFVASMVNLDGLSKDQFVKKLHEKT</sequence>
<feature type="non-terminal residue" evidence="2">
    <location>
        <position position="1"/>
    </location>
</feature>
<evidence type="ECO:0000313" key="3">
    <source>
        <dbReference type="Proteomes" id="UP000257109"/>
    </source>
</evidence>
<evidence type="ECO:0000259" key="1">
    <source>
        <dbReference type="PROSITE" id="PS50994"/>
    </source>
</evidence>
<dbReference type="InterPro" id="IPR001584">
    <property type="entry name" value="Integrase_cat-core"/>
</dbReference>
<dbReference type="GO" id="GO:0003676">
    <property type="term" value="F:nucleic acid binding"/>
    <property type="evidence" value="ECO:0007669"/>
    <property type="project" value="InterPro"/>
</dbReference>
<name>A0A371GJI0_MUCPR</name>
<dbReference type="Gene3D" id="1.10.340.70">
    <property type="match status" value="1"/>
</dbReference>
<dbReference type="Proteomes" id="UP000257109">
    <property type="component" value="Unassembled WGS sequence"/>
</dbReference>
<dbReference type="InterPro" id="IPR041588">
    <property type="entry name" value="Integrase_H2C2"/>
</dbReference>
<protein>
    <recommendedName>
        <fullName evidence="1">Integrase catalytic domain-containing protein</fullName>
    </recommendedName>
</protein>
<dbReference type="EMBL" id="QJKJ01005312">
    <property type="protein sequence ID" value="RDX90711.1"/>
    <property type="molecule type" value="Genomic_DNA"/>
</dbReference>
<feature type="domain" description="Integrase catalytic" evidence="1">
    <location>
        <begin position="162"/>
        <end position="304"/>
    </location>
</feature>
<dbReference type="InterPro" id="IPR036397">
    <property type="entry name" value="RNaseH_sf"/>
</dbReference>
<dbReference type="Pfam" id="PF17921">
    <property type="entry name" value="Integrase_H2C2"/>
    <property type="match status" value="1"/>
</dbReference>